<proteinExistence type="predicted"/>
<dbReference type="EMBL" id="CP034348">
    <property type="protein sequence ID" value="QGX98865.1"/>
    <property type="molecule type" value="Genomic_DNA"/>
</dbReference>
<dbReference type="InterPro" id="IPR013783">
    <property type="entry name" value="Ig-like_fold"/>
</dbReference>
<evidence type="ECO:0000313" key="3">
    <source>
        <dbReference type="Proteomes" id="UP000428330"/>
    </source>
</evidence>
<gene>
    <name evidence="2" type="ORF">EI983_11515</name>
</gene>
<dbReference type="Gene3D" id="2.60.40.10">
    <property type="entry name" value="Immunoglobulins"/>
    <property type="match status" value="7"/>
</dbReference>
<dbReference type="KEGG" id="rom:EI983_11515"/>
<reference evidence="3" key="1">
    <citation type="submission" date="2018-12" db="EMBL/GenBank/DDBJ databases">
        <title>Complete genome sequence of Roseovarius sp. MME-070.</title>
        <authorList>
            <person name="Nam Y.-D."/>
            <person name="Kang J."/>
            <person name="Chung W.-H."/>
            <person name="Park Y.S."/>
        </authorList>
    </citation>
    <scope>NUCLEOTIDE SEQUENCE [LARGE SCALE GENOMIC DNA]</scope>
    <source>
        <strain evidence="3">MME-070</strain>
    </source>
</reference>
<dbReference type="AlphaFoldDB" id="A0A6I6IQA5"/>
<organism evidence="2 3">
    <name type="scientific">Roseovarius faecimaris</name>
    <dbReference type="NCBI Taxonomy" id="2494550"/>
    <lineage>
        <taxon>Bacteria</taxon>
        <taxon>Pseudomonadati</taxon>
        <taxon>Pseudomonadota</taxon>
        <taxon>Alphaproteobacteria</taxon>
        <taxon>Rhodobacterales</taxon>
        <taxon>Roseobacteraceae</taxon>
        <taxon>Roseovarius</taxon>
    </lineage>
</organism>
<feature type="domain" description="Bacterial Ig-like" evidence="1">
    <location>
        <begin position="490"/>
        <end position="574"/>
    </location>
</feature>
<keyword evidence="3" id="KW-1185">Reference proteome</keyword>
<dbReference type="Proteomes" id="UP000428330">
    <property type="component" value="Chromosome"/>
</dbReference>
<sequence>MKAIEFVVRTSAGSSQASAVPADKNVYVIDAGSGQEISLNLRQSDIRGYTREGANLEIVLADGRLIILQGYFGEDGSAQSRLFISADGYLNEVTMIEGADGTVFAQYGPTELWGKWSPSEDLIFLDGSDVAVAAGGEENVSMLGAGLLGGSGLLGALGIGGAGLVTAGVLTDDGGGGGGAFPPIAPVTEPAVDDTPIVIGGDDVDPETEGFGINGVAEPGSEVCVDINGIQVITTAGEDGTWEAIFTGDTFPEDGEYNATVLIKAPDGTETPLDGPQVIIDTTPPETAFGETTVTTDDLVNLEEYNDGVAVSGTGEVGATIVTTIEGISHETVVGGDGTWSVIYAPGELPTGEYDTTVTVISSDSYGNTTTISEDFRVDTLPHPIAINADTVEGDGVVNFVEASDGVTITGTSTAGVTVTVVIEGLSQQVVVAADGSWSATFDGLPGGEYDATITASTVDVAGNASSTTETIRIDTEVRNFSMTGETGGADGVINAAEHPAGFTITGTTEPGSTVVLEMNGQSVNATVAADGSWSATFTGAMVQQGTYSATLTATTVDAAGNVETLSQVVDVDTDAGALTLNAAAIGGDGTVNFDEAAAGVAVTGTADPGATVIVTLDGVSHTTLADSNGNWTTTYTNAEITPGTHTPDVSAYTEDAAGNSRSVEATVHVDTEVLNLGLDGHALATNSSDGSDVINSTVAGNGFDITGTVEVGSTVSVTLDGVTHTAVIDGSGNWTASFGAGEIAGGERMADLVVNVTDPAGNTAQLTDTVEVDTFVNTLTQTGAIEGDNVINAAEAADGVQVGGQVEPGSSVTLSAFGQSFAATVDASGNWSVNIPGSAIGAMEGPVDMIITATDDAGNTSAITETVSVDTVTPEDPDIVGYFREGGGYRSVTTETSADDVTIHQIDGSGSVNELSVQASEDAFLGETDYHFLNAAGAPTTIPDGSELIVTNTDDAGNASSTYVVLDETTTTTVDAGSAALDGFNIETIDLRFGDNSNLTITEAQIRELSENSDQVVVRGGADDTVTITGATASGQTTIDGETFNVYTLGADATIVVDDQINVVI</sequence>
<dbReference type="InterPro" id="IPR044016">
    <property type="entry name" value="Big_13"/>
</dbReference>
<protein>
    <recommendedName>
        <fullName evidence="1">Bacterial Ig-like domain-containing protein</fullName>
    </recommendedName>
</protein>
<dbReference type="OrthoDB" id="7858035at2"/>
<evidence type="ECO:0000313" key="2">
    <source>
        <dbReference type="EMBL" id="QGX98865.1"/>
    </source>
</evidence>
<dbReference type="Pfam" id="PF19077">
    <property type="entry name" value="Big_13"/>
    <property type="match status" value="1"/>
</dbReference>
<name>A0A6I6IQA5_9RHOB</name>
<evidence type="ECO:0000259" key="1">
    <source>
        <dbReference type="Pfam" id="PF19077"/>
    </source>
</evidence>
<dbReference type="NCBIfam" id="NF033510">
    <property type="entry name" value="Ca_tandemer"/>
    <property type="match status" value="6"/>
</dbReference>
<accession>A0A6I6IQA5</accession>